<keyword evidence="3" id="KW-1185">Reference proteome</keyword>
<reference evidence="3" key="1">
    <citation type="journal article" date="2019" name="Int. J. Syst. Evol. Microbiol.">
        <title>The Global Catalogue of Microorganisms (GCM) 10K type strain sequencing project: providing services to taxonomists for standard genome sequencing and annotation.</title>
        <authorList>
            <consortium name="The Broad Institute Genomics Platform"/>
            <consortium name="The Broad Institute Genome Sequencing Center for Infectious Disease"/>
            <person name="Wu L."/>
            <person name="Ma J."/>
        </authorList>
    </citation>
    <scope>NUCLEOTIDE SEQUENCE [LARGE SCALE GENOMIC DNA]</scope>
    <source>
        <strain evidence="3">JCM 18303</strain>
    </source>
</reference>
<proteinExistence type="predicted"/>
<protein>
    <submittedName>
        <fullName evidence="2">Uncharacterized protein</fullName>
    </submittedName>
</protein>
<feature type="region of interest" description="Disordered" evidence="1">
    <location>
        <begin position="1"/>
        <end position="22"/>
    </location>
</feature>
<feature type="compositionally biased region" description="Basic and acidic residues" evidence="1">
    <location>
        <begin position="146"/>
        <end position="167"/>
    </location>
</feature>
<dbReference type="Proteomes" id="UP001428817">
    <property type="component" value="Unassembled WGS sequence"/>
</dbReference>
<feature type="region of interest" description="Disordered" evidence="1">
    <location>
        <begin position="142"/>
        <end position="186"/>
    </location>
</feature>
<name>A0ABP9R7V9_9PSEU</name>
<gene>
    <name evidence="2" type="ORF">GCM10023321_73240</name>
</gene>
<evidence type="ECO:0000313" key="3">
    <source>
        <dbReference type="Proteomes" id="UP001428817"/>
    </source>
</evidence>
<evidence type="ECO:0000256" key="1">
    <source>
        <dbReference type="SAM" id="MobiDB-lite"/>
    </source>
</evidence>
<accession>A0ABP9R7V9</accession>
<evidence type="ECO:0000313" key="2">
    <source>
        <dbReference type="EMBL" id="GAA5172845.1"/>
    </source>
</evidence>
<organism evidence="2 3">
    <name type="scientific">Pseudonocardia eucalypti</name>
    <dbReference type="NCBI Taxonomy" id="648755"/>
    <lineage>
        <taxon>Bacteria</taxon>
        <taxon>Bacillati</taxon>
        <taxon>Actinomycetota</taxon>
        <taxon>Actinomycetes</taxon>
        <taxon>Pseudonocardiales</taxon>
        <taxon>Pseudonocardiaceae</taxon>
        <taxon>Pseudonocardia</taxon>
    </lineage>
</organism>
<sequence>MAAGDEGEDSPTGTGVSARAPVAGRVPRFAAGAPLAEQHAQLPLDVLLGGRPRDVRKRLVEHGQQRAALARHAQQLTLALGFDPEQALRQQQVDDLVPGLLAELEGPGELGAGRLLGPADVAQDAGRRLRVAARPGFTGWYRGHRHDAAGERRRHNQHGDESDERNAAGECPPDGGGARRPAEPLEQPVAESFPWRAADPVLGPVCLGRGGAGLGPLVHGRPGAVAGGVGLVRVAVMALERVMDGAEDVLHRLGALVAAVVHAERPLDAQQRSGLAQQPPEPVVGYAVRVGEGADQLDAG</sequence>
<comment type="caution">
    <text evidence="2">The sequence shown here is derived from an EMBL/GenBank/DDBJ whole genome shotgun (WGS) entry which is preliminary data.</text>
</comment>
<dbReference type="EMBL" id="BAABJP010000052">
    <property type="protein sequence ID" value="GAA5172845.1"/>
    <property type="molecule type" value="Genomic_DNA"/>
</dbReference>